<comment type="similarity">
    <text evidence="1 8 9">Belongs to the universal ribosomal protein uL3 family.</text>
</comment>
<comment type="PTM">
    <text evidence="8">Methylated by PrmB.</text>
</comment>
<evidence type="ECO:0000256" key="10">
    <source>
        <dbReference type="RuleBase" id="RU003906"/>
    </source>
</evidence>
<evidence type="ECO:0000313" key="12">
    <source>
        <dbReference type="EMBL" id="TPD60574.1"/>
    </source>
</evidence>
<dbReference type="PANTHER" id="PTHR11229:SF16">
    <property type="entry name" value="LARGE RIBOSOMAL SUBUNIT PROTEIN UL3C"/>
    <property type="match status" value="1"/>
</dbReference>
<dbReference type="Pfam" id="PF00297">
    <property type="entry name" value="Ribosomal_L3"/>
    <property type="match status" value="1"/>
</dbReference>
<evidence type="ECO:0000256" key="6">
    <source>
        <dbReference type="ARBA" id="ARBA00023274"/>
    </source>
</evidence>
<accession>A0A501PKX1</accession>
<reference evidence="13" key="1">
    <citation type="submission" date="2019-06" db="EMBL/GenBank/DDBJ databases">
        <title>The complete genome of Emcibacter congregatus ZYLT.</title>
        <authorList>
            <person name="Zhao Z."/>
        </authorList>
    </citation>
    <scope>NUCLEOTIDE SEQUENCE [LARGE SCALE GENOMIC DNA]</scope>
    <source>
        <strain evidence="13">MCCC 1A06723</strain>
    </source>
</reference>
<organism evidence="12 13">
    <name type="scientific">Emcibacter nanhaiensis</name>
    <dbReference type="NCBI Taxonomy" id="1505037"/>
    <lineage>
        <taxon>Bacteria</taxon>
        <taxon>Pseudomonadati</taxon>
        <taxon>Pseudomonadota</taxon>
        <taxon>Alphaproteobacteria</taxon>
        <taxon>Emcibacterales</taxon>
        <taxon>Emcibacteraceae</taxon>
        <taxon>Emcibacter</taxon>
    </lineage>
</organism>
<evidence type="ECO:0000256" key="2">
    <source>
        <dbReference type="ARBA" id="ARBA00022481"/>
    </source>
</evidence>
<evidence type="ECO:0000256" key="11">
    <source>
        <dbReference type="SAM" id="MobiDB-lite"/>
    </source>
</evidence>
<dbReference type="InterPro" id="IPR019927">
    <property type="entry name" value="Ribosomal_uL3_bac/org-type"/>
</dbReference>
<dbReference type="SUPFAM" id="SSF50447">
    <property type="entry name" value="Translation proteins"/>
    <property type="match status" value="1"/>
</dbReference>
<dbReference type="Proteomes" id="UP000319148">
    <property type="component" value="Unassembled WGS sequence"/>
</dbReference>
<comment type="subunit">
    <text evidence="8 10">Part of the 50S ribosomal subunit. Forms a cluster with proteins L14 and L19.</text>
</comment>
<dbReference type="InterPro" id="IPR000597">
    <property type="entry name" value="Ribosomal_uL3"/>
</dbReference>
<evidence type="ECO:0000256" key="7">
    <source>
        <dbReference type="ARBA" id="ARBA00035243"/>
    </source>
</evidence>
<keyword evidence="2 8" id="KW-0488">Methylation</keyword>
<evidence type="ECO:0000256" key="3">
    <source>
        <dbReference type="ARBA" id="ARBA00022730"/>
    </source>
</evidence>
<dbReference type="EMBL" id="VFIY01000006">
    <property type="protein sequence ID" value="TPD60574.1"/>
    <property type="molecule type" value="Genomic_DNA"/>
</dbReference>
<dbReference type="AlphaFoldDB" id="A0A501PKX1"/>
<evidence type="ECO:0000256" key="8">
    <source>
        <dbReference type="HAMAP-Rule" id="MF_01325"/>
    </source>
</evidence>
<evidence type="ECO:0000256" key="1">
    <source>
        <dbReference type="ARBA" id="ARBA00006540"/>
    </source>
</evidence>
<dbReference type="OrthoDB" id="9806135at2"/>
<feature type="modified residue" description="N5-methylglutamine" evidence="8">
    <location>
        <position position="151"/>
    </location>
</feature>
<name>A0A501PKX1_9PROT</name>
<dbReference type="InterPro" id="IPR009000">
    <property type="entry name" value="Transl_B-barrel_sf"/>
</dbReference>
<sequence length="257" mass="26772">MRSGLIAKKVGMSRVFGEGGKHVPVTILHVDNLQVVSHKTAEKDGYNALQLGAGAAKVKRTSQQMRGHFAKAKVEPKAKLAEFRISDDAFIEVGAELSPEHFVNGQLVDVVGTSKGKGFAGGMKRHNFGGLRATHGVSISHRSHGSTGQCQDPGRVFKGKKMAGHLGDERVTVHNLEVVATDADEGLLLVKGAVPGAKGGWILVSDAVKKALPEDAPFPGAVKSAAAPAAEEAPAVEAPAEEAAAEAPAETAEENKE</sequence>
<dbReference type="Gene3D" id="3.30.160.810">
    <property type="match status" value="1"/>
</dbReference>
<feature type="region of interest" description="Disordered" evidence="11">
    <location>
        <begin position="216"/>
        <end position="257"/>
    </location>
</feature>
<dbReference type="GO" id="GO:0006412">
    <property type="term" value="P:translation"/>
    <property type="evidence" value="ECO:0007669"/>
    <property type="project" value="UniProtKB-UniRule"/>
</dbReference>
<dbReference type="GO" id="GO:0003735">
    <property type="term" value="F:structural constituent of ribosome"/>
    <property type="evidence" value="ECO:0007669"/>
    <property type="project" value="UniProtKB-UniRule"/>
</dbReference>
<keyword evidence="5 8" id="KW-0689">Ribosomal protein</keyword>
<comment type="function">
    <text evidence="8 10">One of the primary rRNA binding proteins, it binds directly near the 3'-end of the 23S rRNA, where it nucleates assembly of the 50S subunit.</text>
</comment>
<evidence type="ECO:0000256" key="4">
    <source>
        <dbReference type="ARBA" id="ARBA00022884"/>
    </source>
</evidence>
<dbReference type="InterPro" id="IPR019926">
    <property type="entry name" value="Ribosomal_uL3_CS"/>
</dbReference>
<dbReference type="FunFam" id="2.40.30.10:FF:000004">
    <property type="entry name" value="50S ribosomal protein L3"/>
    <property type="match status" value="1"/>
</dbReference>
<keyword evidence="3 8" id="KW-0699">rRNA-binding</keyword>
<evidence type="ECO:0000313" key="13">
    <source>
        <dbReference type="Proteomes" id="UP000319148"/>
    </source>
</evidence>
<protein>
    <recommendedName>
        <fullName evidence="7 8">Large ribosomal subunit protein uL3</fullName>
    </recommendedName>
</protein>
<dbReference type="PROSITE" id="PS00474">
    <property type="entry name" value="RIBOSOMAL_L3"/>
    <property type="match status" value="1"/>
</dbReference>
<keyword evidence="4 8" id="KW-0694">RNA-binding</keyword>
<dbReference type="GO" id="GO:0019843">
    <property type="term" value="F:rRNA binding"/>
    <property type="evidence" value="ECO:0007669"/>
    <property type="project" value="UniProtKB-UniRule"/>
</dbReference>
<gene>
    <name evidence="8" type="primary">rplC</name>
    <name evidence="12" type="ORF">FIV46_07535</name>
</gene>
<proteinExistence type="inferred from homology"/>
<dbReference type="Gene3D" id="2.40.30.10">
    <property type="entry name" value="Translation factors"/>
    <property type="match status" value="1"/>
</dbReference>
<dbReference type="PANTHER" id="PTHR11229">
    <property type="entry name" value="50S RIBOSOMAL PROTEIN L3"/>
    <property type="match status" value="1"/>
</dbReference>
<feature type="compositionally biased region" description="Low complexity" evidence="11">
    <location>
        <begin position="225"/>
        <end position="238"/>
    </location>
</feature>
<keyword evidence="6 8" id="KW-0687">Ribonucleoprotein</keyword>
<dbReference type="HAMAP" id="MF_01325_B">
    <property type="entry name" value="Ribosomal_uL3_B"/>
    <property type="match status" value="1"/>
</dbReference>
<keyword evidence="13" id="KW-1185">Reference proteome</keyword>
<dbReference type="FunFam" id="3.30.160.810:FF:000001">
    <property type="entry name" value="50S ribosomal protein L3"/>
    <property type="match status" value="1"/>
</dbReference>
<comment type="caution">
    <text evidence="12">The sequence shown here is derived from an EMBL/GenBank/DDBJ whole genome shotgun (WGS) entry which is preliminary data.</text>
</comment>
<dbReference type="RefSeq" id="WP_139940082.1">
    <property type="nucleotide sequence ID" value="NZ_JBHSYP010000008.1"/>
</dbReference>
<dbReference type="NCBIfam" id="TIGR03625">
    <property type="entry name" value="L3_bact"/>
    <property type="match status" value="1"/>
</dbReference>
<evidence type="ECO:0000256" key="9">
    <source>
        <dbReference type="RuleBase" id="RU003905"/>
    </source>
</evidence>
<dbReference type="GO" id="GO:0022625">
    <property type="term" value="C:cytosolic large ribosomal subunit"/>
    <property type="evidence" value="ECO:0007669"/>
    <property type="project" value="TreeGrafter"/>
</dbReference>
<evidence type="ECO:0000256" key="5">
    <source>
        <dbReference type="ARBA" id="ARBA00022980"/>
    </source>
</evidence>